<keyword evidence="3" id="KW-1185">Reference proteome</keyword>
<comment type="caution">
    <text evidence="2">The sequence shown here is derived from an EMBL/GenBank/DDBJ whole genome shotgun (WGS) entry which is preliminary data.</text>
</comment>
<evidence type="ECO:0000313" key="3">
    <source>
        <dbReference type="Proteomes" id="UP001221757"/>
    </source>
</evidence>
<feature type="region of interest" description="Disordered" evidence="1">
    <location>
        <begin position="205"/>
        <end position="249"/>
    </location>
</feature>
<name>A0AAD7BEK9_MYCRO</name>
<organism evidence="2 3">
    <name type="scientific">Mycena rosella</name>
    <name type="common">Pink bonnet</name>
    <name type="synonym">Agaricus rosellus</name>
    <dbReference type="NCBI Taxonomy" id="1033263"/>
    <lineage>
        <taxon>Eukaryota</taxon>
        <taxon>Fungi</taxon>
        <taxon>Dikarya</taxon>
        <taxon>Basidiomycota</taxon>
        <taxon>Agaricomycotina</taxon>
        <taxon>Agaricomycetes</taxon>
        <taxon>Agaricomycetidae</taxon>
        <taxon>Agaricales</taxon>
        <taxon>Marasmiineae</taxon>
        <taxon>Mycenaceae</taxon>
        <taxon>Mycena</taxon>
    </lineage>
</organism>
<proteinExistence type="predicted"/>
<evidence type="ECO:0000313" key="2">
    <source>
        <dbReference type="EMBL" id="KAJ7618807.1"/>
    </source>
</evidence>
<gene>
    <name evidence="2" type="ORF">B0H17DRAFT_1219895</name>
</gene>
<dbReference type="EMBL" id="JARKIE010000746">
    <property type="protein sequence ID" value="KAJ7618807.1"/>
    <property type="molecule type" value="Genomic_DNA"/>
</dbReference>
<protein>
    <submittedName>
        <fullName evidence="2">Uncharacterized protein</fullName>
    </submittedName>
</protein>
<sequence>MASSYPPIPYPFSVVTSVPTAAMRLLIPMPIPRTPGVPYFDRDGVRTFLSLILQHGSNAGITYPDVLVDYIVRTVIQYVPEIDVDEPNRTWAAAHEQMLLLYGSSDEERRKLEVEQYLQGFQYIAGLLMKAREITKTKRDYYFVSGIPSAIKESFIGRVPEQQRTRSNPIPLTDSLQILYGYFDPDALFPELWDHLHNSAEPAVPISAPHESRPLRSTVPPMSTLSASESTPARTNPRHTNISIVPKPAPAPSPIQQILRSTVPIAPMPVSAPPITDFVFDYPFYASIEEFAPENDRTDCFQEDTSAQDAPKVFPSAELPENVIYTVECNPDEPSIIDQRYEAPEHPMYFCGFPPRYTTRTHTRIRIVIRVRIHPMHIAFWKCGVMDVWICGSAVWVPSLTSWAEVGKWGQRTAAPRGIDRSDAAAVAGGKGGSEIVHILDAVAGDSEDERCQI</sequence>
<dbReference type="AlphaFoldDB" id="A0AAD7BEK9"/>
<accession>A0AAD7BEK9</accession>
<reference evidence="2" key="1">
    <citation type="submission" date="2023-03" db="EMBL/GenBank/DDBJ databases">
        <title>Massive genome expansion in bonnet fungi (Mycena s.s.) driven by repeated elements and novel gene families across ecological guilds.</title>
        <authorList>
            <consortium name="Lawrence Berkeley National Laboratory"/>
            <person name="Harder C.B."/>
            <person name="Miyauchi S."/>
            <person name="Viragh M."/>
            <person name="Kuo A."/>
            <person name="Thoen E."/>
            <person name="Andreopoulos B."/>
            <person name="Lu D."/>
            <person name="Skrede I."/>
            <person name="Drula E."/>
            <person name="Henrissat B."/>
            <person name="Morin E."/>
            <person name="Kohler A."/>
            <person name="Barry K."/>
            <person name="LaButti K."/>
            <person name="Morin E."/>
            <person name="Salamov A."/>
            <person name="Lipzen A."/>
            <person name="Mereny Z."/>
            <person name="Hegedus B."/>
            <person name="Baldrian P."/>
            <person name="Stursova M."/>
            <person name="Weitz H."/>
            <person name="Taylor A."/>
            <person name="Grigoriev I.V."/>
            <person name="Nagy L.G."/>
            <person name="Martin F."/>
            <person name="Kauserud H."/>
        </authorList>
    </citation>
    <scope>NUCLEOTIDE SEQUENCE</scope>
    <source>
        <strain evidence="2">CBHHK067</strain>
    </source>
</reference>
<evidence type="ECO:0000256" key="1">
    <source>
        <dbReference type="SAM" id="MobiDB-lite"/>
    </source>
</evidence>
<dbReference type="Proteomes" id="UP001221757">
    <property type="component" value="Unassembled WGS sequence"/>
</dbReference>
<feature type="compositionally biased region" description="Polar residues" evidence="1">
    <location>
        <begin position="220"/>
        <end position="243"/>
    </location>
</feature>